<dbReference type="CDD" id="cd07032">
    <property type="entry name" value="RNAP_I_II_AC40"/>
    <property type="match status" value="1"/>
</dbReference>
<dbReference type="InterPro" id="IPR022842">
    <property type="entry name" value="RNAP_Rpo3/Rpb3/RPAC1"/>
</dbReference>
<evidence type="ECO:0000313" key="9">
    <source>
        <dbReference type="Proteomes" id="UP000188320"/>
    </source>
</evidence>
<dbReference type="NCBIfam" id="NF001988">
    <property type="entry name" value="PRK00783.1"/>
    <property type="match status" value="1"/>
</dbReference>
<dbReference type="InterPro" id="IPR011262">
    <property type="entry name" value="DNA-dir_RNA_pol_insert"/>
</dbReference>
<dbReference type="HAMAP" id="MF_00320">
    <property type="entry name" value="RNApol_arch_Rpo3"/>
    <property type="match status" value="1"/>
</dbReference>
<keyword evidence="5" id="KW-0539">Nucleus</keyword>
<evidence type="ECO:0000256" key="1">
    <source>
        <dbReference type="ARBA" id="ARBA00004123"/>
    </source>
</evidence>
<dbReference type="GO" id="GO:0055029">
    <property type="term" value="C:nuclear DNA-directed RNA polymerase complex"/>
    <property type="evidence" value="ECO:0007669"/>
    <property type="project" value="UniProtKB-ARBA"/>
</dbReference>
<dbReference type="PANTHER" id="PTHR11800">
    <property type="entry name" value="DNA-DIRECTED RNA POLYMERASE"/>
    <property type="match status" value="1"/>
</dbReference>
<proteinExistence type="inferred from homology"/>
<dbReference type="InterPro" id="IPR011263">
    <property type="entry name" value="DNA-dir_RNA_pol_RpoA/D/Rpb3"/>
</dbReference>
<dbReference type="SUPFAM" id="SSF55257">
    <property type="entry name" value="RBP11-like subunits of RNA polymerase"/>
    <property type="match status" value="1"/>
</dbReference>
<dbReference type="Pfam" id="PF01193">
    <property type="entry name" value="RNA_pol_L"/>
    <property type="match status" value="1"/>
</dbReference>
<comment type="caution">
    <text evidence="8">The sequence shown here is derived from an EMBL/GenBank/DDBJ whole genome shotgun (WGS) entry which is preliminary data.</text>
</comment>
<dbReference type="GO" id="GO:0046983">
    <property type="term" value="F:protein dimerization activity"/>
    <property type="evidence" value="ECO:0007669"/>
    <property type="project" value="InterPro"/>
</dbReference>
<sequence>MEFDLIGVDSSIANAIRRILIAEVPTMAIEKVYMLNNTGIIADEILSHRLGLVPVRADPRDFNWKEDEESATDRNTIVFKLRVNYKNIKRAGEEKKEFTGGRNVYSRDLVWEPKGDQAERFASEEKRIQVVDDDILLTKLGAGQSIECELHCVKGIGKDHAKFSPVATATYRLHPDIELLQAEYSKEEGEKLVNCFPKGVLETEPLGKGKVKVVVKNARLDTVSREVLRHDEFADKVVLSRVKNHFIFNIESTGAISPPELLIMALEILASKCGNIKNSL</sequence>
<evidence type="ECO:0000256" key="6">
    <source>
        <dbReference type="ARBA" id="ARBA00025804"/>
    </source>
</evidence>
<name>A0A1R1PFG4_ZANCU</name>
<dbReference type="Gene3D" id="3.30.1360.10">
    <property type="entry name" value="RNA polymerase, RBP11-like subunit"/>
    <property type="match status" value="1"/>
</dbReference>
<dbReference type="PANTHER" id="PTHR11800:SF13">
    <property type="entry name" value="DNA-DIRECTED RNA POLYMERASES I AND III SUBUNIT RPAC1"/>
    <property type="match status" value="1"/>
</dbReference>
<keyword evidence="4" id="KW-0804">Transcription</keyword>
<dbReference type="GO" id="GO:0003899">
    <property type="term" value="F:DNA-directed RNA polymerase activity"/>
    <property type="evidence" value="ECO:0007669"/>
    <property type="project" value="InterPro"/>
</dbReference>
<evidence type="ECO:0000256" key="3">
    <source>
        <dbReference type="ARBA" id="ARBA00022478"/>
    </source>
</evidence>
<dbReference type="GO" id="GO:0005736">
    <property type="term" value="C:RNA polymerase I complex"/>
    <property type="evidence" value="ECO:0007669"/>
    <property type="project" value="TreeGrafter"/>
</dbReference>
<evidence type="ECO:0000259" key="7">
    <source>
        <dbReference type="SMART" id="SM00662"/>
    </source>
</evidence>
<evidence type="ECO:0000256" key="2">
    <source>
        <dbReference type="ARBA" id="ARBA00022083"/>
    </source>
</evidence>
<dbReference type="SMART" id="SM00662">
    <property type="entry name" value="RPOLD"/>
    <property type="match status" value="1"/>
</dbReference>
<dbReference type="Gene3D" id="2.170.120.12">
    <property type="entry name" value="DNA-directed RNA polymerase, insert domain"/>
    <property type="match status" value="1"/>
</dbReference>
<dbReference type="InterPro" id="IPR036603">
    <property type="entry name" value="RBP11-like"/>
</dbReference>
<feature type="domain" description="DNA-directed RNA polymerase RpoA/D/Rpb3-type" evidence="7">
    <location>
        <begin position="1"/>
        <end position="279"/>
    </location>
</feature>
<keyword evidence="3 8" id="KW-0240">DNA-directed RNA polymerase</keyword>
<dbReference type="Proteomes" id="UP000188320">
    <property type="component" value="Unassembled WGS sequence"/>
</dbReference>
<comment type="similarity">
    <text evidence="6">Belongs to the archaeal Rpo3/eukaryotic RPB3 RNA polymerase subunit family.</text>
</comment>
<organism evidence="8 9">
    <name type="scientific">Zancudomyces culisetae</name>
    <name type="common">Gut fungus</name>
    <name type="synonym">Smittium culisetae</name>
    <dbReference type="NCBI Taxonomy" id="1213189"/>
    <lineage>
        <taxon>Eukaryota</taxon>
        <taxon>Fungi</taxon>
        <taxon>Fungi incertae sedis</taxon>
        <taxon>Zoopagomycota</taxon>
        <taxon>Kickxellomycotina</taxon>
        <taxon>Harpellomycetes</taxon>
        <taxon>Harpellales</taxon>
        <taxon>Legeriomycetaceae</taxon>
        <taxon>Zancudomyces</taxon>
    </lineage>
</organism>
<evidence type="ECO:0000256" key="5">
    <source>
        <dbReference type="ARBA" id="ARBA00023242"/>
    </source>
</evidence>
<keyword evidence="9" id="KW-1185">Reference proteome</keyword>
<dbReference type="EMBL" id="LSSK01001429">
    <property type="protein sequence ID" value="OMH79745.1"/>
    <property type="molecule type" value="Genomic_DNA"/>
</dbReference>
<dbReference type="AlphaFoldDB" id="A0A1R1PFG4"/>
<comment type="subcellular location">
    <subcellularLocation>
        <location evidence="1">Nucleus</location>
    </subcellularLocation>
</comment>
<protein>
    <recommendedName>
        <fullName evidence="2">DNA-directed RNA polymerases I and III subunit RPAC1</fullName>
    </recommendedName>
</protein>
<dbReference type="FunFam" id="2.170.120.12:FF:000003">
    <property type="entry name" value="Dna-directed rna polymerases i and iii subunit"/>
    <property type="match status" value="1"/>
</dbReference>
<evidence type="ECO:0000313" key="8">
    <source>
        <dbReference type="EMBL" id="OMH79745.1"/>
    </source>
</evidence>
<dbReference type="GO" id="GO:0006351">
    <property type="term" value="P:DNA-templated transcription"/>
    <property type="evidence" value="ECO:0007669"/>
    <property type="project" value="InterPro"/>
</dbReference>
<dbReference type="OrthoDB" id="270173at2759"/>
<dbReference type="InterPro" id="IPR033901">
    <property type="entry name" value="RNAPI/III_AC40"/>
</dbReference>
<dbReference type="InterPro" id="IPR050518">
    <property type="entry name" value="Rpo3/RPB3_RNA_Pol_subunit"/>
</dbReference>
<reference evidence="9" key="1">
    <citation type="submission" date="2017-01" db="EMBL/GenBank/DDBJ databases">
        <authorList>
            <person name="Wang Y."/>
            <person name="White M."/>
            <person name="Kvist S."/>
            <person name="Moncalvo J.-M."/>
        </authorList>
    </citation>
    <scope>NUCLEOTIDE SEQUENCE [LARGE SCALE GENOMIC DNA]</scope>
    <source>
        <strain evidence="9">COL-18-3</strain>
    </source>
</reference>
<accession>A0A1R1PFG4</accession>
<evidence type="ECO:0000256" key="4">
    <source>
        <dbReference type="ARBA" id="ARBA00023163"/>
    </source>
</evidence>
<dbReference type="SUPFAM" id="SSF56553">
    <property type="entry name" value="Insert subdomain of RNA polymerase alpha subunit"/>
    <property type="match status" value="1"/>
</dbReference>
<gene>
    <name evidence="8" type="ORF">AX774_g6828</name>
</gene>
<dbReference type="Pfam" id="PF01000">
    <property type="entry name" value="RNA_pol_A_bac"/>
    <property type="match status" value="1"/>
</dbReference>
<dbReference type="GO" id="GO:0005666">
    <property type="term" value="C:RNA polymerase III complex"/>
    <property type="evidence" value="ECO:0007669"/>
    <property type="project" value="TreeGrafter"/>
</dbReference>
<dbReference type="InterPro" id="IPR036643">
    <property type="entry name" value="RNApol_insert_sf"/>
</dbReference>